<protein>
    <submittedName>
        <fullName evidence="2">Uncharacterized protein</fullName>
    </submittedName>
</protein>
<feature type="region of interest" description="Disordered" evidence="1">
    <location>
        <begin position="1"/>
        <end position="24"/>
    </location>
</feature>
<gene>
    <name evidence="2" type="ORF">BT62DRAFT_901019</name>
</gene>
<feature type="compositionally biased region" description="Basic and acidic residues" evidence="1">
    <location>
        <begin position="14"/>
        <end position="24"/>
    </location>
</feature>
<dbReference type="EMBL" id="MU250541">
    <property type="protein sequence ID" value="KAG7444112.1"/>
    <property type="molecule type" value="Genomic_DNA"/>
</dbReference>
<dbReference type="Proteomes" id="UP000812287">
    <property type="component" value="Unassembled WGS sequence"/>
</dbReference>
<comment type="caution">
    <text evidence="2">The sequence shown here is derived from an EMBL/GenBank/DDBJ whole genome shotgun (WGS) entry which is preliminary data.</text>
</comment>
<dbReference type="RefSeq" id="XP_043037612.1">
    <property type="nucleotide sequence ID" value="XM_043183443.1"/>
</dbReference>
<evidence type="ECO:0000256" key="1">
    <source>
        <dbReference type="SAM" id="MobiDB-lite"/>
    </source>
</evidence>
<name>A0A9P8ARR1_9AGAR</name>
<accession>A0A9P8ARR1</accession>
<reference evidence="2" key="1">
    <citation type="submission" date="2020-11" db="EMBL/GenBank/DDBJ databases">
        <title>Adaptations for nitrogen fixation in a non-lichenized fungal sporocarp promotes dispersal by wood-feeding termites.</title>
        <authorList>
            <consortium name="DOE Joint Genome Institute"/>
            <person name="Koch R.A."/>
            <person name="Yoon G."/>
            <person name="Arayal U."/>
            <person name="Lail K."/>
            <person name="Amirebrahimi M."/>
            <person name="Labutti K."/>
            <person name="Lipzen A."/>
            <person name="Riley R."/>
            <person name="Barry K."/>
            <person name="Henrissat B."/>
            <person name="Grigoriev I.V."/>
            <person name="Herr J.R."/>
            <person name="Aime M.C."/>
        </authorList>
    </citation>
    <scope>NUCLEOTIDE SEQUENCE</scope>
    <source>
        <strain evidence="2">MCA 3950</strain>
    </source>
</reference>
<organism evidence="2 3">
    <name type="scientific">Guyanagaster necrorhizus</name>
    <dbReference type="NCBI Taxonomy" id="856835"/>
    <lineage>
        <taxon>Eukaryota</taxon>
        <taxon>Fungi</taxon>
        <taxon>Dikarya</taxon>
        <taxon>Basidiomycota</taxon>
        <taxon>Agaricomycotina</taxon>
        <taxon>Agaricomycetes</taxon>
        <taxon>Agaricomycetidae</taxon>
        <taxon>Agaricales</taxon>
        <taxon>Marasmiineae</taxon>
        <taxon>Physalacriaceae</taxon>
        <taxon>Guyanagaster</taxon>
    </lineage>
</organism>
<proteinExistence type="predicted"/>
<evidence type="ECO:0000313" key="2">
    <source>
        <dbReference type="EMBL" id="KAG7444112.1"/>
    </source>
</evidence>
<dbReference type="GeneID" id="66105740"/>
<evidence type="ECO:0000313" key="3">
    <source>
        <dbReference type="Proteomes" id="UP000812287"/>
    </source>
</evidence>
<keyword evidence="3" id="KW-1185">Reference proteome</keyword>
<dbReference type="OrthoDB" id="3260546at2759"/>
<sequence>MNLSTSTQKMPRPTARDTPRFDGDKSETIRHFLLQMEDLFSDYSITNNAEKKKQLVHYADADTKKEWKSLDEYGTGRHLC</sequence>
<dbReference type="AlphaFoldDB" id="A0A9P8ARR1"/>